<sequence length="56" mass="6714">VEKVKWEFPFLLYCKKDVEDCIYSMKQEIQEILPQFLVLYSPGMKSKTFTLLQSFC</sequence>
<protein>
    <submittedName>
        <fullName evidence="1">Uncharacterized protein</fullName>
    </submittedName>
</protein>
<dbReference type="Ensembl" id="ENSPSMT00000011794.1">
    <property type="protein sequence ID" value="ENSPSMP00000010074.1"/>
    <property type="gene ID" value="ENSPSMG00000007348.1"/>
</dbReference>
<name>A0A8C9DHJ5_PROSS</name>
<reference evidence="1" key="1">
    <citation type="submission" date="2025-08" db="UniProtKB">
        <authorList>
            <consortium name="Ensembl"/>
        </authorList>
    </citation>
    <scope>IDENTIFICATION</scope>
</reference>
<reference evidence="1" key="2">
    <citation type="submission" date="2025-09" db="UniProtKB">
        <authorList>
            <consortium name="Ensembl"/>
        </authorList>
    </citation>
    <scope>IDENTIFICATION</scope>
</reference>
<evidence type="ECO:0000313" key="2">
    <source>
        <dbReference type="Proteomes" id="UP000694414"/>
    </source>
</evidence>
<dbReference type="Proteomes" id="UP000694414">
    <property type="component" value="Unplaced"/>
</dbReference>
<dbReference type="AlphaFoldDB" id="A0A8C9DHJ5"/>
<keyword evidence="2" id="KW-1185">Reference proteome</keyword>
<organism evidence="1 2">
    <name type="scientific">Prolemur simus</name>
    <name type="common">Greater bamboo lemur</name>
    <name type="synonym">Hapalemur simus</name>
    <dbReference type="NCBI Taxonomy" id="1328070"/>
    <lineage>
        <taxon>Eukaryota</taxon>
        <taxon>Metazoa</taxon>
        <taxon>Chordata</taxon>
        <taxon>Craniata</taxon>
        <taxon>Vertebrata</taxon>
        <taxon>Euteleostomi</taxon>
        <taxon>Mammalia</taxon>
        <taxon>Eutheria</taxon>
        <taxon>Euarchontoglires</taxon>
        <taxon>Primates</taxon>
        <taxon>Strepsirrhini</taxon>
        <taxon>Lemuriformes</taxon>
        <taxon>Lemuridae</taxon>
        <taxon>Prolemur</taxon>
    </lineage>
</organism>
<proteinExistence type="predicted"/>
<accession>A0A8C9DHJ5</accession>
<evidence type="ECO:0000313" key="1">
    <source>
        <dbReference type="Ensembl" id="ENSPSMP00000010074.1"/>
    </source>
</evidence>